<feature type="domain" description="Type I restriction modification DNA specificity" evidence="5">
    <location>
        <begin position="5"/>
        <end position="175"/>
    </location>
</feature>
<organism evidence="7 8">
    <name type="scientific">Roseibaca calidilacus</name>
    <dbReference type="NCBI Taxonomy" id="1666912"/>
    <lineage>
        <taxon>Bacteria</taxon>
        <taxon>Pseudomonadati</taxon>
        <taxon>Pseudomonadota</taxon>
        <taxon>Alphaproteobacteria</taxon>
        <taxon>Rhodobacterales</taxon>
        <taxon>Paracoccaceae</taxon>
        <taxon>Roseinatronobacter</taxon>
    </lineage>
</organism>
<evidence type="ECO:0000313" key="6">
    <source>
        <dbReference type="EMBL" id="CUX81436.1"/>
    </source>
</evidence>
<dbReference type="STRING" id="1666912.Ga0058931_1762"/>
<keyword evidence="2" id="KW-0680">Restriction system</keyword>
<reference evidence="6 9" key="2">
    <citation type="submission" date="2016-01" db="EMBL/GenBank/DDBJ databases">
        <authorList>
            <person name="Varghese N."/>
        </authorList>
    </citation>
    <scope>NUCLEOTIDE SEQUENCE [LARGE SCALE GENOMIC DNA]</scope>
    <source>
        <strain evidence="6 9">HL-91</strain>
    </source>
</reference>
<dbReference type="EMBL" id="FBYC01000004">
    <property type="protein sequence ID" value="CUX81436.1"/>
    <property type="molecule type" value="Genomic_DNA"/>
</dbReference>
<dbReference type="SUPFAM" id="SSF116734">
    <property type="entry name" value="DNA methylase specificity domain"/>
    <property type="match status" value="2"/>
</dbReference>
<evidence type="ECO:0000256" key="3">
    <source>
        <dbReference type="ARBA" id="ARBA00023125"/>
    </source>
</evidence>
<evidence type="ECO:0000259" key="5">
    <source>
        <dbReference type="Pfam" id="PF01420"/>
    </source>
</evidence>
<dbReference type="GO" id="GO:0003677">
    <property type="term" value="F:DNA binding"/>
    <property type="evidence" value="ECO:0007669"/>
    <property type="project" value="UniProtKB-KW"/>
</dbReference>
<dbReference type="PATRIC" id="fig|1666912.4.peg.440"/>
<evidence type="ECO:0000313" key="7">
    <source>
        <dbReference type="EMBL" id="KPP94170.1"/>
    </source>
</evidence>
<dbReference type="InterPro" id="IPR051212">
    <property type="entry name" value="Type-I_RE_S_subunit"/>
</dbReference>
<accession>A0A0P7YUJ7</accession>
<feature type="region of interest" description="Disordered" evidence="4">
    <location>
        <begin position="410"/>
        <end position="441"/>
    </location>
</feature>
<dbReference type="CDD" id="cd17249">
    <property type="entry name" value="RMtype1_S_EcoR124I-TRD2-CR2_like"/>
    <property type="match status" value="1"/>
</dbReference>
<keyword evidence="3" id="KW-0238">DNA-binding</keyword>
<sequence>MTELPEGWISVQLRDLGKWQGGGTPSKARPEFWGGSIPWVSPKDMKTNTITTTIDRITPQAVAGSAANLVPPGSILIVTRSGILAHSFPAAVNAVEVTVNQDLKALAPSSGLSSEFIRLALKAFERAILNECVKDGTTVHSIELPALMEFEIPLPPLPEQHRIVAKIEALFSELDAGQDSLTRAQAQLKLYRQSLLKAAFQGRLTARSKNEGWPVVRLGDELVFLTSGSRGWADYYSDKGDTFIRAQNLKHDRLDLSDIAFVRLPKSAKEGTRTRVQLGDVLVTITGANVTKSGLVKNDLGLAYVSQHVALCRPSGRLRPEFLYLFLLSETGGRRQLNAAAYGAGKPGLNLENIRNVQIPLPTLQEQDAVIERVDALLSNADNLVDALTDEKVKIVALRQSILKKAFSGQLVPQDPSDEPASALLTRLRDTTPTPRRKTKA</sequence>
<proteinExistence type="inferred from homology"/>
<reference evidence="7 8" key="1">
    <citation type="submission" date="2015-09" db="EMBL/GenBank/DDBJ databases">
        <title>Identification and resolution of microdiversity through metagenomic sequencing of parallel consortia.</title>
        <authorList>
            <person name="Nelson W.C."/>
            <person name="Romine M.F."/>
            <person name="Lindemann S.R."/>
        </authorList>
    </citation>
    <scope>NUCLEOTIDE SEQUENCE [LARGE SCALE GENOMIC DNA]</scope>
    <source>
        <strain evidence="7">HL-91</strain>
    </source>
</reference>
<dbReference type="GO" id="GO:0009307">
    <property type="term" value="P:DNA restriction-modification system"/>
    <property type="evidence" value="ECO:0007669"/>
    <property type="project" value="UniProtKB-KW"/>
</dbReference>
<evidence type="ECO:0000256" key="4">
    <source>
        <dbReference type="SAM" id="MobiDB-lite"/>
    </source>
</evidence>
<comment type="similarity">
    <text evidence="1">Belongs to the type-I restriction system S methylase family.</text>
</comment>
<name>A0A0P7YUJ7_9RHOB</name>
<dbReference type="EMBL" id="LJSG01000006">
    <property type="protein sequence ID" value="KPP94170.1"/>
    <property type="molecule type" value="Genomic_DNA"/>
</dbReference>
<dbReference type="PANTHER" id="PTHR43140:SF1">
    <property type="entry name" value="TYPE I RESTRICTION ENZYME ECOKI SPECIFICITY SUBUNIT"/>
    <property type="match status" value="1"/>
</dbReference>
<evidence type="ECO:0000256" key="1">
    <source>
        <dbReference type="ARBA" id="ARBA00010923"/>
    </source>
</evidence>
<dbReference type="Gene3D" id="3.90.220.20">
    <property type="entry name" value="DNA methylase specificity domains"/>
    <property type="match status" value="2"/>
</dbReference>
<gene>
    <name evidence="6" type="ORF">Ga0058931_1762</name>
    <name evidence="7" type="ORF">HLUCCA05_12685</name>
</gene>
<dbReference type="Pfam" id="PF01420">
    <property type="entry name" value="Methylase_S"/>
    <property type="match status" value="2"/>
</dbReference>
<dbReference type="OrthoDB" id="164285at2"/>
<dbReference type="AlphaFoldDB" id="A0A0P7YUJ7"/>
<protein>
    <submittedName>
        <fullName evidence="6">Type I restriction enzyme, S subunit</fullName>
    </submittedName>
    <submittedName>
        <fullName evidence="7">Type I site-specific restriction-modification system HsdS family specificity subunit</fullName>
    </submittedName>
</protein>
<comment type="caution">
    <text evidence="7">The sequence shown here is derived from an EMBL/GenBank/DDBJ whole genome shotgun (WGS) entry which is preliminary data.</text>
</comment>
<dbReference type="Proteomes" id="UP000050413">
    <property type="component" value="Unassembled WGS sequence"/>
</dbReference>
<dbReference type="Proteomes" id="UP000182045">
    <property type="component" value="Unassembled WGS sequence"/>
</dbReference>
<dbReference type="InterPro" id="IPR044946">
    <property type="entry name" value="Restrct_endonuc_typeI_TRD_sf"/>
</dbReference>
<evidence type="ECO:0000313" key="9">
    <source>
        <dbReference type="Proteomes" id="UP000182045"/>
    </source>
</evidence>
<dbReference type="PANTHER" id="PTHR43140">
    <property type="entry name" value="TYPE-1 RESTRICTION ENZYME ECOKI SPECIFICITY PROTEIN"/>
    <property type="match status" value="1"/>
</dbReference>
<evidence type="ECO:0000313" key="8">
    <source>
        <dbReference type="Proteomes" id="UP000050413"/>
    </source>
</evidence>
<feature type="domain" description="Type I restriction modification DNA specificity" evidence="5">
    <location>
        <begin position="274"/>
        <end position="379"/>
    </location>
</feature>
<dbReference type="RefSeq" id="WP_072246000.1">
    <property type="nucleotide sequence ID" value="NZ_FBYC01000004.1"/>
</dbReference>
<evidence type="ECO:0000256" key="2">
    <source>
        <dbReference type="ARBA" id="ARBA00022747"/>
    </source>
</evidence>
<keyword evidence="9" id="KW-1185">Reference proteome</keyword>
<dbReference type="InterPro" id="IPR000055">
    <property type="entry name" value="Restrct_endonuc_typeI_TRD"/>
</dbReference>